<dbReference type="PANTHER" id="PTHR36845">
    <property type="entry name" value="HYDROLASE, PUTATIVE (AFU_ORTHOLOGUE AFUA_7G05090)-RELATED"/>
    <property type="match status" value="1"/>
</dbReference>
<feature type="active site" description="Nucleophile" evidence="3">
    <location>
        <position position="124"/>
    </location>
</feature>
<evidence type="ECO:0000256" key="4">
    <source>
        <dbReference type="PIRSR" id="PIRSR610905-2"/>
    </source>
</evidence>
<evidence type="ECO:0000313" key="7">
    <source>
        <dbReference type="Proteomes" id="UP000290637"/>
    </source>
</evidence>
<feature type="binding site" evidence="4">
    <location>
        <position position="124"/>
    </location>
    <ligand>
        <name>substrate</name>
    </ligand>
</feature>
<dbReference type="InterPro" id="IPR008928">
    <property type="entry name" value="6-hairpin_glycosidase_sf"/>
</dbReference>
<proteinExistence type="inferred from homology"/>
<dbReference type="GO" id="GO:0000272">
    <property type="term" value="P:polysaccharide catabolic process"/>
    <property type="evidence" value="ECO:0007669"/>
    <property type="project" value="TreeGrafter"/>
</dbReference>
<dbReference type="Gene3D" id="1.50.10.10">
    <property type="match status" value="1"/>
</dbReference>
<organism evidence="6 7">
    <name type="scientific">Pseudoduganella lutea</name>
    <dbReference type="NCBI Taxonomy" id="321985"/>
    <lineage>
        <taxon>Bacteria</taxon>
        <taxon>Pseudomonadati</taxon>
        <taxon>Pseudomonadota</taxon>
        <taxon>Betaproteobacteria</taxon>
        <taxon>Burkholderiales</taxon>
        <taxon>Oxalobacteraceae</taxon>
        <taxon>Telluria group</taxon>
        <taxon>Pseudoduganella</taxon>
    </lineage>
</organism>
<dbReference type="AlphaFoldDB" id="A0A4P6KSI4"/>
<dbReference type="PANTHER" id="PTHR36845:SF1">
    <property type="entry name" value="HYDROLASE, PUTATIVE (AFU_ORTHOLOGUE AFUA_7G05090)-RELATED"/>
    <property type="match status" value="1"/>
</dbReference>
<sequence>MGYSPLARVLATAVCGIVTTLPLVGTAMAATADKPAAELVRDTFAAAAERYGTLLAKVQRQPGFPRTVENGEVRLVDVKDWTAGFFPGSLWYLYEATGDARWRAAAIDYTARTAPAKFDKTQHDLGFMLGAGYGNGYRLTGDPAYRDALLAGATTLVTRFNPKVGSIQSWDLWKNSTWTFPVIVDNMMNLELLTWASRAANEPHYRDIAIAHADTTLKNHFRPDHSSYHLVDYDPQSGAVRGRITVQGNADASAWARGQAWGLYGYTMMYRETRKDEYLRQAHRIAAFIMNHPRLPADKVPYWDFDDPAIPDAPRDSSAAAITSSALLELARFADKGLAQRYRAFAEAQLRSLASPAYLAGPGENGDFLLKHATGHKPAGKEIDVPLNYGDYYFLEALLRLKAAQGGADAGG</sequence>
<dbReference type="Proteomes" id="UP000290637">
    <property type="component" value="Chromosome"/>
</dbReference>
<accession>A0A4P6KSI4</accession>
<dbReference type="RefSeq" id="WP_130184957.1">
    <property type="nucleotide sequence ID" value="NZ_CP035913.1"/>
</dbReference>
<dbReference type="Pfam" id="PF07470">
    <property type="entry name" value="Glyco_hydro_88"/>
    <property type="match status" value="1"/>
</dbReference>
<name>A0A4P6KSI4_9BURK</name>
<comment type="similarity">
    <text evidence="2">Belongs to the glycosyl hydrolase 88 family.</text>
</comment>
<dbReference type="InterPro" id="IPR010905">
    <property type="entry name" value="Glyco_hydro_88"/>
</dbReference>
<evidence type="ECO:0000256" key="5">
    <source>
        <dbReference type="SAM" id="SignalP"/>
    </source>
</evidence>
<dbReference type="OrthoDB" id="428577at2"/>
<keyword evidence="5" id="KW-0732">Signal</keyword>
<dbReference type="InterPro" id="IPR012341">
    <property type="entry name" value="6hp_glycosidase-like_sf"/>
</dbReference>
<feature type="active site" description="Proton donor" evidence="3">
    <location>
        <position position="185"/>
    </location>
</feature>
<evidence type="ECO:0000313" key="6">
    <source>
        <dbReference type="EMBL" id="QBE61820.1"/>
    </source>
</evidence>
<keyword evidence="1 6" id="KW-0378">Hydrolase</keyword>
<evidence type="ECO:0000256" key="2">
    <source>
        <dbReference type="ARBA" id="ARBA00038358"/>
    </source>
</evidence>
<dbReference type="EMBL" id="CP035913">
    <property type="protein sequence ID" value="QBE61820.1"/>
    <property type="molecule type" value="Genomic_DNA"/>
</dbReference>
<feature type="binding site" evidence="4">
    <location>
        <position position="245"/>
    </location>
    <ligand>
        <name>substrate</name>
    </ligand>
</feature>
<protein>
    <submittedName>
        <fullName evidence="6">Glucuronyl hydrolase</fullName>
    </submittedName>
</protein>
<reference evidence="6 7" key="1">
    <citation type="submission" date="2019-02" db="EMBL/GenBank/DDBJ databases">
        <title>Draft Genome Sequences of Six Type Strains of the Genus Massilia.</title>
        <authorList>
            <person name="Miess H."/>
            <person name="Frediansyhah A."/>
            <person name="Gross H."/>
        </authorList>
    </citation>
    <scope>NUCLEOTIDE SEQUENCE [LARGE SCALE GENOMIC DNA]</scope>
    <source>
        <strain evidence="6 7">DSM 17473</strain>
    </source>
</reference>
<dbReference type="GO" id="GO:0052757">
    <property type="term" value="F:chondroitin hydrolase activity"/>
    <property type="evidence" value="ECO:0007669"/>
    <property type="project" value="TreeGrafter"/>
</dbReference>
<evidence type="ECO:0000256" key="3">
    <source>
        <dbReference type="PIRSR" id="PIRSR610905-1"/>
    </source>
</evidence>
<keyword evidence="7" id="KW-1185">Reference proteome</keyword>
<dbReference type="KEGG" id="plue:EWM63_01445"/>
<feature type="chain" id="PRO_5020902130" evidence="5">
    <location>
        <begin position="30"/>
        <end position="412"/>
    </location>
</feature>
<feature type="binding site" evidence="4">
    <location>
        <position position="261"/>
    </location>
    <ligand>
        <name>substrate</name>
    </ligand>
</feature>
<feature type="binding site" evidence="4">
    <location>
        <position position="185"/>
    </location>
    <ligand>
        <name>substrate</name>
    </ligand>
</feature>
<evidence type="ECO:0000256" key="1">
    <source>
        <dbReference type="ARBA" id="ARBA00022801"/>
    </source>
</evidence>
<feature type="signal peptide" evidence="5">
    <location>
        <begin position="1"/>
        <end position="29"/>
    </location>
</feature>
<dbReference type="SUPFAM" id="SSF48208">
    <property type="entry name" value="Six-hairpin glycosidases"/>
    <property type="match status" value="1"/>
</dbReference>
<gene>
    <name evidence="6" type="ORF">EWM63_01445</name>
</gene>
<feature type="binding site" evidence="4">
    <location>
        <position position="257"/>
    </location>
    <ligand>
        <name>substrate</name>
    </ligand>
</feature>
<dbReference type="InterPro" id="IPR052369">
    <property type="entry name" value="UG_Glycosaminoglycan_Hydrolase"/>
</dbReference>